<dbReference type="AlphaFoldDB" id="A0A1D2MCM2"/>
<feature type="chain" id="PRO_5008903826" evidence="1">
    <location>
        <begin position="22"/>
        <end position="170"/>
    </location>
</feature>
<feature type="signal peptide" evidence="1">
    <location>
        <begin position="1"/>
        <end position="21"/>
    </location>
</feature>
<protein>
    <submittedName>
        <fullName evidence="2">Uncharacterized protein</fullName>
    </submittedName>
</protein>
<comment type="caution">
    <text evidence="2">The sequence shown here is derived from an EMBL/GenBank/DDBJ whole genome shotgun (WGS) entry which is preliminary data.</text>
</comment>
<organism evidence="2 3">
    <name type="scientific">Orchesella cincta</name>
    <name type="common">Springtail</name>
    <name type="synonym">Podura cincta</name>
    <dbReference type="NCBI Taxonomy" id="48709"/>
    <lineage>
        <taxon>Eukaryota</taxon>
        <taxon>Metazoa</taxon>
        <taxon>Ecdysozoa</taxon>
        <taxon>Arthropoda</taxon>
        <taxon>Hexapoda</taxon>
        <taxon>Collembola</taxon>
        <taxon>Entomobryomorpha</taxon>
        <taxon>Entomobryoidea</taxon>
        <taxon>Orchesellidae</taxon>
        <taxon>Orchesellinae</taxon>
        <taxon>Orchesella</taxon>
    </lineage>
</organism>
<proteinExistence type="predicted"/>
<gene>
    <name evidence="2" type="ORF">Ocin01_15935</name>
</gene>
<keyword evidence="3" id="KW-1185">Reference proteome</keyword>
<dbReference type="EMBL" id="LJIJ01001809">
    <property type="protein sequence ID" value="ODM90746.1"/>
    <property type="molecule type" value="Genomic_DNA"/>
</dbReference>
<evidence type="ECO:0000313" key="2">
    <source>
        <dbReference type="EMBL" id="ODM90746.1"/>
    </source>
</evidence>
<name>A0A1D2MCM2_ORCCI</name>
<evidence type="ECO:0000313" key="3">
    <source>
        <dbReference type="Proteomes" id="UP000094527"/>
    </source>
</evidence>
<sequence>MGKFLLLLGVLVIYATYLVHSEEEELYPNWQCHPGYDSSTESDEKGEGWVRWIMNKCKTEMDQFATYAPERICLKSCILQWHYITVWYGNGEYDSKLKAENEIAERLNYTFPDNTESRDKIAKSIHADCADLGSKLPVTTTCEERADFFACLEKAWSCSEEESTEKPAET</sequence>
<evidence type="ECO:0000256" key="1">
    <source>
        <dbReference type="SAM" id="SignalP"/>
    </source>
</evidence>
<keyword evidence="1" id="KW-0732">Signal</keyword>
<dbReference type="Proteomes" id="UP000094527">
    <property type="component" value="Unassembled WGS sequence"/>
</dbReference>
<reference evidence="2 3" key="1">
    <citation type="journal article" date="2016" name="Genome Biol. Evol.">
        <title>Gene Family Evolution Reflects Adaptation to Soil Environmental Stressors in the Genome of the Collembolan Orchesella cincta.</title>
        <authorList>
            <person name="Faddeeva-Vakhrusheva A."/>
            <person name="Derks M.F."/>
            <person name="Anvar S.Y."/>
            <person name="Agamennone V."/>
            <person name="Suring W."/>
            <person name="Smit S."/>
            <person name="van Straalen N.M."/>
            <person name="Roelofs D."/>
        </authorList>
    </citation>
    <scope>NUCLEOTIDE SEQUENCE [LARGE SCALE GENOMIC DNA]</scope>
    <source>
        <tissue evidence="2">Mixed pool</tissue>
    </source>
</reference>
<accession>A0A1D2MCM2</accession>